<dbReference type="Proteomes" id="UP000646365">
    <property type="component" value="Unassembled WGS sequence"/>
</dbReference>
<accession>A0A8J3E499</accession>
<dbReference type="SUPFAM" id="SSF109604">
    <property type="entry name" value="HD-domain/PDEase-like"/>
    <property type="match status" value="1"/>
</dbReference>
<dbReference type="Gene3D" id="3.30.420.150">
    <property type="entry name" value="Exopolyphosphatase. Domain 2"/>
    <property type="match status" value="1"/>
</dbReference>
<sequence>MEVLTHPFSAVALLDERRRTMVGVIDIGSNSLRLVIYDRISRSPMVLFNEKVMCALGRGLNSSGRLNPEGVTLARDNIERFVALARGLGVSRLDIIATAAVRDASDGARFVADIEQRNQVKVRVIDGVEEGRLSAAGVRAGIPDADGITGDLGGGSVEVAMTGAVVPPLVASLPIGALRLAEGVGDDDAKARRIVDQAVASLDWLPQGRGRRFYAVGGTWRALARIHMEQTGYPLHIIQNYSVGRQEIESFTDLIGRQSRRSLEKVAGISRKRLETVPLAAYVLYRLVKTIQPDRVVFSAYGLREGHLFEQLPPAEQRLDPLLTAAEAIARINPRFAPGSEELVRWTDPLFPDEAAGQKRLRRAAALLSDIGWSEHPDYRDEQTFMRCLRMPVAGLDHQGRAFLAVALHARYGGNPDAPILSRIFGLIDEATIGRARAVGLGLRLAYTLSGGAPGLVGSAVLEADDTTLALTVPEHTAIYTGEAVQRRLDALGRAVGKRTLVRTENAEAPPPAKKRARG</sequence>
<feature type="domain" description="Ppx/GppA phosphatase N-terminal" evidence="1">
    <location>
        <begin position="35"/>
        <end position="313"/>
    </location>
</feature>
<evidence type="ECO:0000259" key="2">
    <source>
        <dbReference type="Pfam" id="PF21697"/>
    </source>
</evidence>
<dbReference type="AlphaFoldDB" id="A0A8J3E499"/>
<proteinExistence type="predicted"/>
<dbReference type="InterPro" id="IPR048951">
    <property type="entry name" value="Ppx_C"/>
</dbReference>
<comment type="caution">
    <text evidence="3">The sequence shown here is derived from an EMBL/GenBank/DDBJ whole genome shotgun (WGS) entry which is preliminary data.</text>
</comment>
<reference evidence="3" key="2">
    <citation type="submission" date="2020-09" db="EMBL/GenBank/DDBJ databases">
        <authorList>
            <person name="Sun Q."/>
            <person name="Zhou Y."/>
        </authorList>
    </citation>
    <scope>NUCLEOTIDE SEQUENCE</scope>
    <source>
        <strain evidence="3">CGMCC 1.15725</strain>
    </source>
</reference>
<protein>
    <submittedName>
        <fullName evidence="3">Exopolyphosphatase</fullName>
    </submittedName>
</protein>
<dbReference type="PANTHER" id="PTHR30005:SF0">
    <property type="entry name" value="RETROGRADE REGULATION PROTEIN 2"/>
    <property type="match status" value="1"/>
</dbReference>
<feature type="domain" description="Exopolyphosphatase C-terminal" evidence="2">
    <location>
        <begin position="322"/>
        <end position="500"/>
    </location>
</feature>
<dbReference type="SUPFAM" id="SSF53067">
    <property type="entry name" value="Actin-like ATPase domain"/>
    <property type="match status" value="2"/>
</dbReference>
<dbReference type="RefSeq" id="WP_229743929.1">
    <property type="nucleotide sequence ID" value="NZ_BMJQ01000014.1"/>
</dbReference>
<dbReference type="GO" id="GO:0016462">
    <property type="term" value="F:pyrophosphatase activity"/>
    <property type="evidence" value="ECO:0007669"/>
    <property type="project" value="TreeGrafter"/>
</dbReference>
<dbReference type="InterPro" id="IPR003695">
    <property type="entry name" value="Ppx_GppA_N"/>
</dbReference>
<dbReference type="PANTHER" id="PTHR30005">
    <property type="entry name" value="EXOPOLYPHOSPHATASE"/>
    <property type="match status" value="1"/>
</dbReference>
<name>A0A8J3E499_9PROT</name>
<dbReference type="InterPro" id="IPR043129">
    <property type="entry name" value="ATPase_NBD"/>
</dbReference>
<dbReference type="CDD" id="cd24052">
    <property type="entry name" value="ASKHA_NBD_HpPPX-GppA-like"/>
    <property type="match status" value="1"/>
</dbReference>
<evidence type="ECO:0000313" key="3">
    <source>
        <dbReference type="EMBL" id="GGF36891.1"/>
    </source>
</evidence>
<dbReference type="Gene3D" id="1.10.3210.10">
    <property type="entry name" value="Hypothetical protein af1432"/>
    <property type="match status" value="1"/>
</dbReference>
<dbReference type="InterPro" id="IPR050273">
    <property type="entry name" value="GppA/Ppx_hydrolase"/>
</dbReference>
<dbReference type="Gene3D" id="3.30.420.40">
    <property type="match status" value="1"/>
</dbReference>
<reference evidence="3" key="1">
    <citation type="journal article" date="2014" name="Int. J. Syst. Evol. Microbiol.">
        <title>Complete genome sequence of Corynebacterium casei LMG S-19264T (=DSM 44701T), isolated from a smear-ripened cheese.</title>
        <authorList>
            <consortium name="US DOE Joint Genome Institute (JGI-PGF)"/>
            <person name="Walter F."/>
            <person name="Albersmeier A."/>
            <person name="Kalinowski J."/>
            <person name="Ruckert C."/>
        </authorList>
    </citation>
    <scope>NUCLEOTIDE SEQUENCE</scope>
    <source>
        <strain evidence="3">CGMCC 1.15725</strain>
    </source>
</reference>
<dbReference type="Pfam" id="PF21697">
    <property type="entry name" value="Ppx_C"/>
    <property type="match status" value="1"/>
</dbReference>
<dbReference type="EMBL" id="BMJQ01000014">
    <property type="protein sequence ID" value="GGF36891.1"/>
    <property type="molecule type" value="Genomic_DNA"/>
</dbReference>
<keyword evidence="4" id="KW-1185">Reference proteome</keyword>
<evidence type="ECO:0000259" key="1">
    <source>
        <dbReference type="Pfam" id="PF02541"/>
    </source>
</evidence>
<organism evidence="3 4">
    <name type="scientific">Aliidongia dinghuensis</name>
    <dbReference type="NCBI Taxonomy" id="1867774"/>
    <lineage>
        <taxon>Bacteria</taxon>
        <taxon>Pseudomonadati</taxon>
        <taxon>Pseudomonadota</taxon>
        <taxon>Alphaproteobacteria</taxon>
        <taxon>Rhodospirillales</taxon>
        <taxon>Dongiaceae</taxon>
        <taxon>Aliidongia</taxon>
    </lineage>
</organism>
<evidence type="ECO:0000313" key="4">
    <source>
        <dbReference type="Proteomes" id="UP000646365"/>
    </source>
</evidence>
<dbReference type="Pfam" id="PF02541">
    <property type="entry name" value="Ppx-GppA"/>
    <property type="match status" value="1"/>
</dbReference>
<gene>
    <name evidence="3" type="ORF">GCM10011611_49200</name>
</gene>